<dbReference type="PANTHER" id="PTHR43595">
    <property type="entry name" value="37S RIBOSOMAL PROTEIN S26, MITOCHONDRIAL"/>
    <property type="match status" value="1"/>
</dbReference>
<dbReference type="Proteomes" id="UP001301958">
    <property type="component" value="Unassembled WGS sequence"/>
</dbReference>
<dbReference type="InterPro" id="IPR036324">
    <property type="entry name" value="Mn/Fe_SOD_N_sf"/>
</dbReference>
<reference evidence="3" key="1">
    <citation type="journal article" date="2023" name="Mol. Phylogenet. Evol.">
        <title>Genome-scale phylogeny and comparative genomics of the fungal order Sordariales.</title>
        <authorList>
            <person name="Hensen N."/>
            <person name="Bonometti L."/>
            <person name="Westerberg I."/>
            <person name="Brannstrom I.O."/>
            <person name="Guillou S."/>
            <person name="Cros-Aarteil S."/>
            <person name="Calhoun S."/>
            <person name="Haridas S."/>
            <person name="Kuo A."/>
            <person name="Mondo S."/>
            <person name="Pangilinan J."/>
            <person name="Riley R."/>
            <person name="LaButti K."/>
            <person name="Andreopoulos B."/>
            <person name="Lipzen A."/>
            <person name="Chen C."/>
            <person name="Yan M."/>
            <person name="Daum C."/>
            <person name="Ng V."/>
            <person name="Clum A."/>
            <person name="Steindorff A."/>
            <person name="Ohm R.A."/>
            <person name="Martin F."/>
            <person name="Silar P."/>
            <person name="Natvig D.O."/>
            <person name="Lalanne C."/>
            <person name="Gautier V."/>
            <person name="Ament-Velasquez S.L."/>
            <person name="Kruys A."/>
            <person name="Hutchinson M.I."/>
            <person name="Powell A.J."/>
            <person name="Barry K."/>
            <person name="Miller A.N."/>
            <person name="Grigoriev I.V."/>
            <person name="Debuchy R."/>
            <person name="Gladieux P."/>
            <person name="Hiltunen Thoren M."/>
            <person name="Johannesson H."/>
        </authorList>
    </citation>
    <scope>NUCLEOTIDE SEQUENCE</scope>
    <source>
        <strain evidence="3">CBS 990.96</strain>
    </source>
</reference>
<dbReference type="SUPFAM" id="SSF54719">
    <property type="entry name" value="Fe,Mn superoxide dismutase (SOD), C-terminal domain"/>
    <property type="match status" value="1"/>
</dbReference>
<dbReference type="Gene3D" id="3.55.40.20">
    <property type="entry name" value="Iron/manganese superoxide dismutase, C-terminal domain"/>
    <property type="match status" value="1"/>
</dbReference>
<evidence type="ECO:0000313" key="3">
    <source>
        <dbReference type="EMBL" id="KAK4226140.1"/>
    </source>
</evidence>
<keyword evidence="4" id="KW-1185">Reference proteome</keyword>
<feature type="domain" description="Manganese/iron superoxide dismutase C-terminal" evidence="2">
    <location>
        <begin position="247"/>
        <end position="294"/>
    </location>
</feature>
<protein>
    <submittedName>
        <fullName evidence="3">Manganese/iron superoxide dismutase</fullName>
    </submittedName>
</protein>
<evidence type="ECO:0000313" key="4">
    <source>
        <dbReference type="Proteomes" id="UP001301958"/>
    </source>
</evidence>
<dbReference type="GO" id="GO:0046872">
    <property type="term" value="F:metal ion binding"/>
    <property type="evidence" value="ECO:0007669"/>
    <property type="project" value="InterPro"/>
</dbReference>
<comment type="caution">
    <text evidence="3">The sequence shown here is derived from an EMBL/GenBank/DDBJ whole genome shotgun (WGS) entry which is preliminary data.</text>
</comment>
<reference evidence="3" key="2">
    <citation type="submission" date="2023-05" db="EMBL/GenBank/DDBJ databases">
        <authorList>
            <consortium name="Lawrence Berkeley National Laboratory"/>
            <person name="Steindorff A."/>
            <person name="Hensen N."/>
            <person name="Bonometti L."/>
            <person name="Westerberg I."/>
            <person name="Brannstrom I.O."/>
            <person name="Guillou S."/>
            <person name="Cros-Aarteil S."/>
            <person name="Calhoun S."/>
            <person name="Haridas S."/>
            <person name="Kuo A."/>
            <person name="Mondo S."/>
            <person name="Pangilinan J."/>
            <person name="Riley R."/>
            <person name="Labutti K."/>
            <person name="Andreopoulos B."/>
            <person name="Lipzen A."/>
            <person name="Chen C."/>
            <person name="Yanf M."/>
            <person name="Daum C."/>
            <person name="Ng V."/>
            <person name="Clum A."/>
            <person name="Ohm R."/>
            <person name="Martin F."/>
            <person name="Silar P."/>
            <person name="Natvig D."/>
            <person name="Lalanne C."/>
            <person name="Gautier V."/>
            <person name="Ament-Velasquez S.L."/>
            <person name="Kruys A."/>
            <person name="Hutchinson M.I."/>
            <person name="Powell A.J."/>
            <person name="Barry K."/>
            <person name="Miller A.N."/>
            <person name="Grigoriev I.V."/>
            <person name="Debuchy R."/>
            <person name="Gladieux P."/>
            <person name="Thoren M.H."/>
            <person name="Johannesson H."/>
        </authorList>
    </citation>
    <scope>NUCLEOTIDE SEQUENCE</scope>
    <source>
        <strain evidence="3">CBS 990.96</strain>
    </source>
</reference>
<dbReference type="InterPro" id="IPR019832">
    <property type="entry name" value="Mn/Fe_SOD_C"/>
</dbReference>
<dbReference type="InterPro" id="IPR036314">
    <property type="entry name" value="SOD_C_sf"/>
</dbReference>
<comment type="function">
    <text evidence="1">Component of the mitochondrial ribosome (mitoribosome), a dedicated translation machinery responsible for the synthesis of mitochondrial genome-encoded proteins, including at least some of the essential transmembrane subunits of the mitochondrial respiratory chain. The mitoribosomes are attached to the mitochondrial inner membrane and translation products are cotranslationally integrated into the membrane.</text>
</comment>
<dbReference type="EMBL" id="MU865353">
    <property type="protein sequence ID" value="KAK4226140.1"/>
    <property type="molecule type" value="Genomic_DNA"/>
</dbReference>
<dbReference type="Pfam" id="PF02777">
    <property type="entry name" value="Sod_Fe_C"/>
    <property type="match status" value="1"/>
</dbReference>
<evidence type="ECO:0000256" key="1">
    <source>
        <dbReference type="ARBA" id="ARBA00037226"/>
    </source>
</evidence>
<dbReference type="AlphaFoldDB" id="A0AAN7BMI6"/>
<name>A0AAN7BMI6_9PEZI</name>
<proteinExistence type="predicted"/>
<dbReference type="GO" id="GO:0004784">
    <property type="term" value="F:superoxide dismutase activity"/>
    <property type="evidence" value="ECO:0007669"/>
    <property type="project" value="InterPro"/>
</dbReference>
<dbReference type="PANTHER" id="PTHR43595:SF2">
    <property type="entry name" value="SMALL RIBOSOMAL SUBUNIT PROTEIN MS42"/>
    <property type="match status" value="1"/>
</dbReference>
<organism evidence="3 4">
    <name type="scientific">Podospora fimiseda</name>
    <dbReference type="NCBI Taxonomy" id="252190"/>
    <lineage>
        <taxon>Eukaryota</taxon>
        <taxon>Fungi</taxon>
        <taxon>Dikarya</taxon>
        <taxon>Ascomycota</taxon>
        <taxon>Pezizomycotina</taxon>
        <taxon>Sordariomycetes</taxon>
        <taxon>Sordariomycetidae</taxon>
        <taxon>Sordariales</taxon>
        <taxon>Podosporaceae</taxon>
        <taxon>Podospora</taxon>
    </lineage>
</organism>
<accession>A0AAN7BMI6</accession>
<dbReference type="SUPFAM" id="SSF46609">
    <property type="entry name" value="Fe,Mn superoxide dismutase (SOD), N-terminal domain"/>
    <property type="match status" value="1"/>
</dbReference>
<dbReference type="GO" id="GO:0005737">
    <property type="term" value="C:cytoplasm"/>
    <property type="evidence" value="ECO:0007669"/>
    <property type="project" value="TreeGrafter"/>
</dbReference>
<gene>
    <name evidence="3" type="ORF">QBC38DRAFT_481356</name>
</gene>
<sequence>MLRPRLRIPLRPRLDLPTQASSVLMPLAAQRTRSHHTVPSLEQFNRQNGIPGFLSPQALAIAWDAYQTHVLQRLNALTAESDFETKDLQKIVLATSREPRYASIFNYASMAHNNHFFFKNLVGSEETIHIPKQLESDLCLSFGSIETLKLELIKTASAMFGPGFVWLVKTEAPGAPNLFKVLPTYLAGSPYPGAHWRRQDVDANTDIGSSTPEGLAAGKRFLEDSAYGAGNASAAVNSRHKFAPGGTDLTPVLCLNTWEHVWLFDYQFGVGSKGGKYEYAMNWWKKIDWDKVSQLAYASPKAKMLG</sequence>
<evidence type="ECO:0000259" key="2">
    <source>
        <dbReference type="Pfam" id="PF02777"/>
    </source>
</evidence>